<sequence>MTYQITLKDPLNGLRDHEPITFTIPDIVPEPLWWAIAETGERILCQRLNHSVVENGTTFIATVSFSDILRLRLERPCTDAETREATGIQKLDGKEADCFARLNTGCFDLEMCRGTAQGVGSSKWGLRHFRRLEDNIELLPSGNNAIGGFYGPFFTPENGLINPPEHTLVDIETIEEGPVYHHYRMHGTIPDGLLPELRGKRFSIDWKFSWNTPWFQRRYCVDDFSTVINGRSVTNKITVGDEFESGPGKLVFDRFAAHGGTRYRAGDPYAEELVAMVAHTVTTSENQSPKFAEFREQLSDMASAHWDLYWRMFCRWENVLDETEIRERLGLVRARAHLRADLNEREWILTDSPVDVSAVPDETIFPGPASKTVEYDSASGRAMIWWTSQPSGAFQIVQRRQSGWVNWGSNGENECPELPVGVDIKTACGIFADNWMHIANQLETPPYISVSKGDDQ</sequence>
<protein>
    <submittedName>
        <fullName evidence="1">Uncharacterized protein</fullName>
    </submittedName>
</protein>
<reference evidence="1 2" key="1">
    <citation type="submission" date="2018-05" db="EMBL/GenBank/DDBJ databases">
        <title>Freshwater and sediment microbial communities from various areas in North America, analyzing microbe dynamics in response to fracking.</title>
        <authorList>
            <person name="Lamendella R."/>
        </authorList>
    </citation>
    <scope>NUCLEOTIDE SEQUENCE [LARGE SCALE GENOMIC DNA]</scope>
    <source>
        <strain evidence="1 2">67</strain>
    </source>
</reference>
<proteinExistence type="predicted"/>
<evidence type="ECO:0000313" key="2">
    <source>
        <dbReference type="Proteomes" id="UP000247485"/>
    </source>
</evidence>
<dbReference type="Proteomes" id="UP000247485">
    <property type="component" value="Unassembled WGS sequence"/>
</dbReference>
<comment type="caution">
    <text evidence="1">The sequence shown here is derived from an EMBL/GenBank/DDBJ whole genome shotgun (WGS) entry which is preliminary data.</text>
</comment>
<dbReference type="RefSeq" id="WP_110274657.1">
    <property type="nucleotide sequence ID" value="NZ_QJJG01000010.1"/>
</dbReference>
<name>A0A318FLF5_KLEOX</name>
<evidence type="ECO:0000313" key="1">
    <source>
        <dbReference type="EMBL" id="PXW43945.1"/>
    </source>
</evidence>
<organism evidence="1 2">
    <name type="scientific">Klebsiella oxytoca</name>
    <dbReference type="NCBI Taxonomy" id="571"/>
    <lineage>
        <taxon>Bacteria</taxon>
        <taxon>Pseudomonadati</taxon>
        <taxon>Pseudomonadota</taxon>
        <taxon>Gammaproteobacteria</taxon>
        <taxon>Enterobacterales</taxon>
        <taxon>Enterobacteriaceae</taxon>
        <taxon>Klebsiella/Raoultella group</taxon>
        <taxon>Klebsiella</taxon>
    </lineage>
</organism>
<dbReference type="EMBL" id="QJJG01000010">
    <property type="protein sequence ID" value="PXW43945.1"/>
    <property type="molecule type" value="Genomic_DNA"/>
</dbReference>
<dbReference type="AlphaFoldDB" id="A0A318FLF5"/>
<accession>A0A318FLF5</accession>
<gene>
    <name evidence="1" type="ORF">DET57_11059</name>
</gene>